<dbReference type="InterPro" id="IPR000276">
    <property type="entry name" value="GPCR_Rhodpsn"/>
</dbReference>
<evidence type="ECO:0000256" key="1">
    <source>
        <dbReference type="ARBA" id="ARBA00004141"/>
    </source>
</evidence>
<comment type="caution">
    <text evidence="10">The sequence shown here is derived from an EMBL/GenBank/DDBJ whole genome shotgun (WGS) entry which is preliminary data.</text>
</comment>
<feature type="transmembrane region" description="Helical" evidence="8">
    <location>
        <begin position="154"/>
        <end position="173"/>
    </location>
</feature>
<keyword evidence="5 8" id="KW-0472">Membrane</keyword>
<organism evidence="10 11">
    <name type="scientific">Elysia marginata</name>
    <dbReference type="NCBI Taxonomy" id="1093978"/>
    <lineage>
        <taxon>Eukaryota</taxon>
        <taxon>Metazoa</taxon>
        <taxon>Spiralia</taxon>
        <taxon>Lophotrochozoa</taxon>
        <taxon>Mollusca</taxon>
        <taxon>Gastropoda</taxon>
        <taxon>Heterobranchia</taxon>
        <taxon>Euthyneura</taxon>
        <taxon>Panpulmonata</taxon>
        <taxon>Sacoglossa</taxon>
        <taxon>Placobranchoidea</taxon>
        <taxon>Plakobranchidae</taxon>
        <taxon>Elysia</taxon>
    </lineage>
</organism>
<dbReference type="GO" id="GO:0016020">
    <property type="term" value="C:membrane"/>
    <property type="evidence" value="ECO:0007669"/>
    <property type="project" value="UniProtKB-SubCell"/>
</dbReference>
<dbReference type="PRINTS" id="PR00237">
    <property type="entry name" value="GPCRRHODOPSN"/>
</dbReference>
<reference evidence="10 11" key="1">
    <citation type="journal article" date="2021" name="Elife">
        <title>Chloroplast acquisition without the gene transfer in kleptoplastic sea slugs, Plakobranchus ocellatus.</title>
        <authorList>
            <person name="Maeda T."/>
            <person name="Takahashi S."/>
            <person name="Yoshida T."/>
            <person name="Shimamura S."/>
            <person name="Takaki Y."/>
            <person name="Nagai Y."/>
            <person name="Toyoda A."/>
            <person name="Suzuki Y."/>
            <person name="Arimoto A."/>
            <person name="Ishii H."/>
            <person name="Satoh N."/>
            <person name="Nishiyama T."/>
            <person name="Hasebe M."/>
            <person name="Maruyama T."/>
            <person name="Minagawa J."/>
            <person name="Obokata J."/>
            <person name="Shigenobu S."/>
        </authorList>
    </citation>
    <scope>NUCLEOTIDE SEQUENCE [LARGE SCALE GENOMIC DNA]</scope>
</reference>
<keyword evidence="11" id="KW-1185">Reference proteome</keyword>
<dbReference type="Proteomes" id="UP000762676">
    <property type="component" value="Unassembled WGS sequence"/>
</dbReference>
<proteinExistence type="predicted"/>
<evidence type="ECO:0000259" key="9">
    <source>
        <dbReference type="PROSITE" id="PS50262"/>
    </source>
</evidence>
<feature type="transmembrane region" description="Helical" evidence="8">
    <location>
        <begin position="317"/>
        <end position="336"/>
    </location>
</feature>
<dbReference type="InterPro" id="IPR017452">
    <property type="entry name" value="GPCR_Rhodpsn_7TM"/>
</dbReference>
<evidence type="ECO:0000256" key="2">
    <source>
        <dbReference type="ARBA" id="ARBA00022692"/>
    </source>
</evidence>
<evidence type="ECO:0000313" key="11">
    <source>
        <dbReference type="Proteomes" id="UP000762676"/>
    </source>
</evidence>
<dbReference type="Gene3D" id="1.20.1070.10">
    <property type="entry name" value="Rhodopsin 7-helix transmembrane proteins"/>
    <property type="match status" value="1"/>
</dbReference>
<evidence type="ECO:0000256" key="4">
    <source>
        <dbReference type="ARBA" id="ARBA00023040"/>
    </source>
</evidence>
<feature type="transmembrane region" description="Helical" evidence="8">
    <location>
        <begin position="63"/>
        <end position="82"/>
    </location>
</feature>
<keyword evidence="7" id="KW-0807">Transducer</keyword>
<dbReference type="GO" id="GO:0004930">
    <property type="term" value="F:G protein-coupled receptor activity"/>
    <property type="evidence" value="ECO:0007669"/>
    <property type="project" value="UniProtKB-KW"/>
</dbReference>
<evidence type="ECO:0000256" key="7">
    <source>
        <dbReference type="ARBA" id="ARBA00023224"/>
    </source>
</evidence>
<feature type="transmembrane region" description="Helical" evidence="8">
    <location>
        <begin position="206"/>
        <end position="229"/>
    </location>
</feature>
<name>A0AAV4FDB9_9GAST</name>
<dbReference type="SUPFAM" id="SSF81321">
    <property type="entry name" value="Family A G protein-coupled receptor-like"/>
    <property type="match status" value="1"/>
</dbReference>
<dbReference type="AlphaFoldDB" id="A0AAV4FDB9"/>
<evidence type="ECO:0000313" key="10">
    <source>
        <dbReference type="EMBL" id="GFR70871.1"/>
    </source>
</evidence>
<keyword evidence="4" id="KW-0297">G-protein coupled receptor</keyword>
<dbReference type="EMBL" id="BMAT01011341">
    <property type="protein sequence ID" value="GFR70871.1"/>
    <property type="molecule type" value="Genomic_DNA"/>
</dbReference>
<comment type="subcellular location">
    <subcellularLocation>
        <location evidence="1">Membrane</location>
        <topology evidence="1">Multi-pass membrane protein</topology>
    </subcellularLocation>
</comment>
<evidence type="ECO:0000256" key="5">
    <source>
        <dbReference type="ARBA" id="ARBA00023136"/>
    </source>
</evidence>
<keyword evidence="6 10" id="KW-0675">Receptor</keyword>
<evidence type="ECO:0000256" key="3">
    <source>
        <dbReference type="ARBA" id="ARBA00022989"/>
    </source>
</evidence>
<feature type="transmembrane region" description="Helical" evidence="8">
    <location>
        <begin position="31"/>
        <end position="56"/>
    </location>
</feature>
<gene>
    <name evidence="10" type="ORF">ElyMa_005664200</name>
</gene>
<dbReference type="PROSITE" id="PS50262">
    <property type="entry name" value="G_PROTEIN_RECEP_F1_2"/>
    <property type="match status" value="1"/>
</dbReference>
<evidence type="ECO:0000256" key="6">
    <source>
        <dbReference type="ARBA" id="ARBA00023170"/>
    </source>
</evidence>
<sequence length="369" mass="41389">MENFDLNSTAAVNFTAEQPTPSTSVYQQAEIVVAGLWPFIILFGIVANLFNIIVFLKVGAKDNVTILLVALSASDLAFLLLITPTVSGHFTYDIVKPSSWPFQRIILLNLILYWPAYTAFDLSTYISVSLGVIRCACVAMPLRFKLVFTKSRTLKWLVFLVFAAVALRIPVLMVNRVAWRTDPVTNITTPYLAMVNRDFLQKVGDILNRMIMIDVTYITMIACLAILSFKLYQSSKMRRSLALQKPQATDKTSKKPAGVQALSSRDLQVVRSVALVCTIFVIAQLPYVVTTIIRLAFPVSINEGSLLLFMTFMNVRVNGTCSYLNASVNIFVYYNYNSKYRSVFRSMLRLSANPKGKDENLRFSSNQTA</sequence>
<feature type="transmembrane region" description="Helical" evidence="8">
    <location>
        <begin position="273"/>
        <end position="297"/>
    </location>
</feature>
<accession>A0AAV4FDB9</accession>
<dbReference type="PANTHER" id="PTHR24243">
    <property type="entry name" value="G-PROTEIN COUPLED RECEPTOR"/>
    <property type="match status" value="1"/>
</dbReference>
<keyword evidence="3 8" id="KW-1133">Transmembrane helix</keyword>
<protein>
    <submittedName>
        <fullName evidence="10">Peptide receptor GPCR</fullName>
    </submittedName>
</protein>
<feature type="domain" description="G-protein coupled receptors family 1 profile" evidence="9">
    <location>
        <begin position="47"/>
        <end position="333"/>
    </location>
</feature>
<keyword evidence="2 8" id="KW-0812">Transmembrane</keyword>
<evidence type="ECO:0000256" key="8">
    <source>
        <dbReference type="SAM" id="Phobius"/>
    </source>
</evidence>
<dbReference type="PANTHER" id="PTHR24243:SF208">
    <property type="entry name" value="PYROKININ-1 RECEPTOR"/>
    <property type="match status" value="1"/>
</dbReference>